<dbReference type="RefSeq" id="WP_020818497.1">
    <property type="nucleotide sequence ID" value="NZ_FUYP01000021.1"/>
</dbReference>
<proteinExistence type="predicted"/>
<evidence type="ECO:0000313" key="3">
    <source>
        <dbReference type="Proteomes" id="UP000190044"/>
    </source>
</evidence>
<sequence length="89" mass="9835">MALWLDMLRTPMAAPETARLRTMRLSWLALCVTLAGAVTLLDQLRGRIGRAAPCLIAVLLATALVVTVLYLRAKRRADAAYLDQLAERE</sequence>
<name>A0A1T5EEH9_9SPHN</name>
<organism evidence="2 3">
    <name type="scientific">Sphingopyxis flava</name>
    <dbReference type="NCBI Taxonomy" id="1507287"/>
    <lineage>
        <taxon>Bacteria</taxon>
        <taxon>Pseudomonadati</taxon>
        <taxon>Pseudomonadota</taxon>
        <taxon>Alphaproteobacteria</taxon>
        <taxon>Sphingomonadales</taxon>
        <taxon>Sphingomonadaceae</taxon>
        <taxon>Sphingopyxis</taxon>
    </lineage>
</organism>
<dbReference type="Proteomes" id="UP000190044">
    <property type="component" value="Unassembled WGS sequence"/>
</dbReference>
<feature type="transmembrane region" description="Helical" evidence="1">
    <location>
        <begin position="50"/>
        <end position="71"/>
    </location>
</feature>
<evidence type="ECO:0000313" key="2">
    <source>
        <dbReference type="EMBL" id="SKB82353.1"/>
    </source>
</evidence>
<keyword evidence="1" id="KW-0812">Transmembrane</keyword>
<reference evidence="3" key="1">
    <citation type="submission" date="2017-02" db="EMBL/GenBank/DDBJ databases">
        <authorList>
            <person name="Varghese N."/>
            <person name="Submissions S."/>
        </authorList>
    </citation>
    <scope>NUCLEOTIDE SEQUENCE [LARGE SCALE GENOMIC DNA]</scope>
    <source>
        <strain evidence="3">R11H</strain>
    </source>
</reference>
<keyword evidence="1" id="KW-0472">Membrane</keyword>
<dbReference type="AlphaFoldDB" id="A0A1T5EEH9"/>
<dbReference type="OrthoDB" id="7409737at2"/>
<keyword evidence="1" id="KW-1133">Transmembrane helix</keyword>
<protein>
    <submittedName>
        <fullName evidence="2">Uncharacterized protein</fullName>
    </submittedName>
</protein>
<dbReference type="EMBL" id="FUYP01000021">
    <property type="protein sequence ID" value="SKB82353.1"/>
    <property type="molecule type" value="Genomic_DNA"/>
</dbReference>
<evidence type="ECO:0000256" key="1">
    <source>
        <dbReference type="SAM" id="Phobius"/>
    </source>
</evidence>
<accession>A0A1T5EEH9</accession>
<keyword evidence="3" id="KW-1185">Reference proteome</keyword>
<gene>
    <name evidence="2" type="ORF">SAMN06295937_102132</name>
</gene>